<reference evidence="2 3" key="2">
    <citation type="journal article" date="2014" name="FEMS Microbiol. Lett.">
        <title>Draft genomic DNA sequence of the facultatively methylotrophic bacterium Acidomonas methanolica type strain MB58.</title>
        <authorList>
            <person name="Higashiura N."/>
            <person name="Hadano H."/>
            <person name="Hirakawa H."/>
            <person name="Matsutani M."/>
            <person name="Takabe S."/>
            <person name="Matsushita K."/>
            <person name="Azuma Y."/>
        </authorList>
    </citation>
    <scope>NUCLEOTIDE SEQUENCE [LARGE SCALE GENOMIC DNA]</scope>
    <source>
        <strain evidence="2 3">MB58</strain>
    </source>
</reference>
<evidence type="ECO:0000313" key="2">
    <source>
        <dbReference type="EMBL" id="GAJ28988.1"/>
    </source>
</evidence>
<dbReference type="RefSeq" id="WP_042058246.1">
    <property type="nucleotide sequence ID" value="NZ_BAND01000041.1"/>
</dbReference>
<dbReference type="OrthoDB" id="7278546at2"/>
<feature type="signal peptide" evidence="1">
    <location>
        <begin position="1"/>
        <end position="23"/>
    </location>
</feature>
<evidence type="ECO:0000256" key="1">
    <source>
        <dbReference type="SAM" id="SignalP"/>
    </source>
</evidence>
<proteinExistence type="predicted"/>
<reference evidence="3" key="1">
    <citation type="journal article" date="2014" name="FEMS Microbiol. Lett.">
        <title>Draft Genomic DNA Sequence of the Facultatively Methylotrophic Bacterium Acidomonas methanolica type strain MB58.</title>
        <authorList>
            <person name="Higashiura N."/>
            <person name="Hadano H."/>
            <person name="Hirakawa H."/>
            <person name="Matsutani M."/>
            <person name="Takabe S."/>
            <person name="Matsushita K."/>
            <person name="Azuma Y."/>
        </authorList>
    </citation>
    <scope>NUCLEOTIDE SEQUENCE [LARGE SCALE GENOMIC DNA]</scope>
    <source>
        <strain evidence="3">MB58</strain>
    </source>
</reference>
<dbReference type="EMBL" id="BAND01000041">
    <property type="protein sequence ID" value="GAJ28988.1"/>
    <property type="molecule type" value="Genomic_DNA"/>
</dbReference>
<dbReference type="Proteomes" id="UP000019760">
    <property type="component" value="Unassembled WGS sequence"/>
</dbReference>
<accession>A0A023D496</accession>
<gene>
    <name evidence="2" type="ORF">Amme_041_022</name>
</gene>
<name>A0A023D496_ACIMT</name>
<sequence length="121" mass="12919">MIPRARLSILSLLFACAPSVAFADPLANCGAEPEAPPVSTKDVEHYNASVDRFQSYEKDARAYNACISAAARKEESAISDEAGARIAKIHAQSVAVQQRIADNFRKIGAALAAGAKKLEHH</sequence>
<feature type="chain" id="PRO_5030001357" description="UrcA family protein" evidence="1">
    <location>
        <begin position="24"/>
        <end position="121"/>
    </location>
</feature>
<comment type="caution">
    <text evidence="2">The sequence shown here is derived from an EMBL/GenBank/DDBJ whole genome shotgun (WGS) entry which is preliminary data.</text>
</comment>
<protein>
    <recommendedName>
        <fullName evidence="4">UrcA family protein</fullName>
    </recommendedName>
</protein>
<evidence type="ECO:0000313" key="3">
    <source>
        <dbReference type="Proteomes" id="UP000019760"/>
    </source>
</evidence>
<keyword evidence="3" id="KW-1185">Reference proteome</keyword>
<dbReference type="AlphaFoldDB" id="A0A023D496"/>
<organism evidence="2 3">
    <name type="scientific">Acidomonas methanolica NBRC 104435</name>
    <dbReference type="NCBI Taxonomy" id="1231351"/>
    <lineage>
        <taxon>Bacteria</taxon>
        <taxon>Pseudomonadati</taxon>
        <taxon>Pseudomonadota</taxon>
        <taxon>Alphaproteobacteria</taxon>
        <taxon>Acetobacterales</taxon>
        <taxon>Acetobacteraceae</taxon>
        <taxon>Acidomonas</taxon>
    </lineage>
</organism>
<keyword evidence="1" id="KW-0732">Signal</keyword>
<evidence type="ECO:0008006" key="4">
    <source>
        <dbReference type="Google" id="ProtNLM"/>
    </source>
</evidence>